<dbReference type="Proteomes" id="UP000887579">
    <property type="component" value="Unplaced"/>
</dbReference>
<proteinExistence type="predicted"/>
<sequence>MEKKSSGGSKPKKKPASANWITDTKNICLGDCKYICAQAPNDAAIDDFWRMIWQEKVKQIIMLCKTFENGELKCAQYWPLTVGDTKKYGTVSVTNLKIATPEKEHVFESSVLQVSVGTETYQLIQHRWLEVCLRNFMEGKDVSPIEVLKDLRSQRPKMVQTEKQYLFVHKTIFEYMHVKKVAKNEITEFNAAYQEVLKAPPSPAPASTPPPAASPKPPIAPPPQLSATNAVQIDLNQIAGAGTGKNAAGGGTGPTNTNF</sequence>
<organism evidence="1 2">
    <name type="scientific">Panagrolaimus sp. ES5</name>
    <dbReference type="NCBI Taxonomy" id="591445"/>
    <lineage>
        <taxon>Eukaryota</taxon>
        <taxon>Metazoa</taxon>
        <taxon>Ecdysozoa</taxon>
        <taxon>Nematoda</taxon>
        <taxon>Chromadorea</taxon>
        <taxon>Rhabditida</taxon>
        <taxon>Tylenchina</taxon>
        <taxon>Panagrolaimomorpha</taxon>
        <taxon>Panagrolaimoidea</taxon>
        <taxon>Panagrolaimidae</taxon>
        <taxon>Panagrolaimus</taxon>
    </lineage>
</organism>
<evidence type="ECO:0000313" key="2">
    <source>
        <dbReference type="WBParaSite" id="ES5_v2.g15495.t1"/>
    </source>
</evidence>
<reference evidence="2" key="1">
    <citation type="submission" date="2022-11" db="UniProtKB">
        <authorList>
            <consortium name="WormBaseParasite"/>
        </authorList>
    </citation>
    <scope>IDENTIFICATION</scope>
</reference>
<accession>A0AC34FE00</accession>
<evidence type="ECO:0000313" key="1">
    <source>
        <dbReference type="Proteomes" id="UP000887579"/>
    </source>
</evidence>
<dbReference type="WBParaSite" id="ES5_v2.g15495.t1">
    <property type="protein sequence ID" value="ES5_v2.g15495.t1"/>
    <property type="gene ID" value="ES5_v2.g15495"/>
</dbReference>
<protein>
    <submittedName>
        <fullName evidence="2">Tyrosine-protein phosphatase domain-containing protein</fullName>
    </submittedName>
</protein>
<name>A0AC34FE00_9BILA</name>